<reference evidence="1" key="1">
    <citation type="journal article" date="2023" name="Insect Mol. Biol.">
        <title>Genome sequencing provides insights into the evolution of gene families encoding plant cell wall-degrading enzymes in longhorned beetles.</title>
        <authorList>
            <person name="Shin N.R."/>
            <person name="Okamura Y."/>
            <person name="Kirsch R."/>
            <person name="Pauchet Y."/>
        </authorList>
    </citation>
    <scope>NUCLEOTIDE SEQUENCE</scope>
    <source>
        <strain evidence="1">MMC_N1</strain>
    </source>
</reference>
<dbReference type="PANTHER" id="PTHR46282:SF1">
    <property type="entry name" value="LEUCINE-RICH REPEAT-CONTAINING PROTEIN 72-LIKE"/>
    <property type="match status" value="1"/>
</dbReference>
<dbReference type="Gene3D" id="3.80.10.10">
    <property type="entry name" value="Ribonuclease Inhibitor"/>
    <property type="match status" value="1"/>
</dbReference>
<dbReference type="PANTHER" id="PTHR46282">
    <property type="entry name" value="LEUCINE-RICH MELANOCYTE DIFFERENTIATION-ASSOCIATED PROTEIN"/>
    <property type="match status" value="1"/>
</dbReference>
<dbReference type="InterPro" id="IPR032675">
    <property type="entry name" value="LRR_dom_sf"/>
</dbReference>
<dbReference type="InterPro" id="IPR043313">
    <property type="entry name" value="LRMDA"/>
</dbReference>
<dbReference type="SUPFAM" id="SSF52058">
    <property type="entry name" value="L domain-like"/>
    <property type="match status" value="1"/>
</dbReference>
<organism evidence="1 2">
    <name type="scientific">Molorchus minor</name>
    <dbReference type="NCBI Taxonomy" id="1323400"/>
    <lineage>
        <taxon>Eukaryota</taxon>
        <taxon>Metazoa</taxon>
        <taxon>Ecdysozoa</taxon>
        <taxon>Arthropoda</taxon>
        <taxon>Hexapoda</taxon>
        <taxon>Insecta</taxon>
        <taxon>Pterygota</taxon>
        <taxon>Neoptera</taxon>
        <taxon>Endopterygota</taxon>
        <taxon>Coleoptera</taxon>
        <taxon>Polyphaga</taxon>
        <taxon>Cucujiformia</taxon>
        <taxon>Chrysomeloidea</taxon>
        <taxon>Cerambycidae</taxon>
        <taxon>Lamiinae</taxon>
        <taxon>Monochamini</taxon>
        <taxon>Molorchus</taxon>
    </lineage>
</organism>
<gene>
    <name evidence="1" type="ORF">NQ317_016422</name>
</gene>
<sequence length="332" mass="38887">MGKRASDLADTNEEILQDIQLEENPAFIFTGPRSSYKPKPPQRLTQQQYDNISRIIRQWILNYRRPQETPNDTICDCEQNVQIIDMRNLPNILDYDEINDFDMTSLGTLMLLEQNATRINPKSCDTLDEDSHLQRLSLAYEKLCTIPKILLEEFTPYVKILDISSNEFENLEFLAEFKELTHLICDHNKITSRTNIPYLPKLELLWLNHCRITELYPWARKLQRSCPNLKYLSLMGNPVAPSYLNGGNFYEYLHYRLFMISLFPNLVHLDDNEVTPNQRLEAQRTYQKPLVKRIVARTHQNLPAYLRVMSEKVSEIIAFSPDSAVSQKNFII</sequence>
<keyword evidence="2" id="KW-1185">Reference proteome</keyword>
<dbReference type="Proteomes" id="UP001162164">
    <property type="component" value="Unassembled WGS sequence"/>
</dbReference>
<evidence type="ECO:0008006" key="3">
    <source>
        <dbReference type="Google" id="ProtNLM"/>
    </source>
</evidence>
<name>A0ABQ9JZB0_9CUCU</name>
<proteinExistence type="predicted"/>
<accession>A0ABQ9JZB0</accession>
<comment type="caution">
    <text evidence="1">The sequence shown here is derived from an EMBL/GenBank/DDBJ whole genome shotgun (WGS) entry which is preliminary data.</text>
</comment>
<evidence type="ECO:0000313" key="2">
    <source>
        <dbReference type="Proteomes" id="UP001162164"/>
    </source>
</evidence>
<protein>
    <recommendedName>
        <fullName evidence="3">Leucine-rich melanocyte differentiation-associated protein-like</fullName>
    </recommendedName>
</protein>
<evidence type="ECO:0000313" key="1">
    <source>
        <dbReference type="EMBL" id="KAJ8983201.1"/>
    </source>
</evidence>
<dbReference type="EMBL" id="JAPWTJ010000089">
    <property type="protein sequence ID" value="KAJ8983201.1"/>
    <property type="molecule type" value="Genomic_DNA"/>
</dbReference>